<accession>A0A5C3MNI9</accession>
<evidence type="ECO:0000313" key="4">
    <source>
        <dbReference type="Proteomes" id="UP000305948"/>
    </source>
</evidence>
<evidence type="ECO:0000256" key="2">
    <source>
        <dbReference type="SAM" id="MobiDB-lite"/>
    </source>
</evidence>
<dbReference type="PANTHER" id="PTHR10300:SF14">
    <property type="entry name" value="PROTEIN SARAH"/>
    <property type="match status" value="1"/>
</dbReference>
<proteinExistence type="inferred from homology"/>
<reference evidence="3 4" key="1">
    <citation type="journal article" date="2019" name="Nat. Ecol. Evol.">
        <title>Megaphylogeny resolves global patterns of mushroom evolution.</title>
        <authorList>
            <person name="Varga T."/>
            <person name="Krizsan K."/>
            <person name="Foldi C."/>
            <person name="Dima B."/>
            <person name="Sanchez-Garcia M."/>
            <person name="Sanchez-Ramirez S."/>
            <person name="Szollosi G.J."/>
            <person name="Szarkandi J.G."/>
            <person name="Papp V."/>
            <person name="Albert L."/>
            <person name="Andreopoulos W."/>
            <person name="Angelini C."/>
            <person name="Antonin V."/>
            <person name="Barry K.W."/>
            <person name="Bougher N.L."/>
            <person name="Buchanan P."/>
            <person name="Buyck B."/>
            <person name="Bense V."/>
            <person name="Catcheside P."/>
            <person name="Chovatia M."/>
            <person name="Cooper J."/>
            <person name="Damon W."/>
            <person name="Desjardin D."/>
            <person name="Finy P."/>
            <person name="Geml J."/>
            <person name="Haridas S."/>
            <person name="Hughes K."/>
            <person name="Justo A."/>
            <person name="Karasinski D."/>
            <person name="Kautmanova I."/>
            <person name="Kiss B."/>
            <person name="Kocsube S."/>
            <person name="Kotiranta H."/>
            <person name="LaButti K.M."/>
            <person name="Lechner B.E."/>
            <person name="Liimatainen K."/>
            <person name="Lipzen A."/>
            <person name="Lukacs Z."/>
            <person name="Mihaltcheva S."/>
            <person name="Morgado L.N."/>
            <person name="Niskanen T."/>
            <person name="Noordeloos M.E."/>
            <person name="Ohm R.A."/>
            <person name="Ortiz-Santana B."/>
            <person name="Ovrebo C."/>
            <person name="Racz N."/>
            <person name="Riley R."/>
            <person name="Savchenko A."/>
            <person name="Shiryaev A."/>
            <person name="Soop K."/>
            <person name="Spirin V."/>
            <person name="Szebenyi C."/>
            <person name="Tomsovsky M."/>
            <person name="Tulloss R.E."/>
            <person name="Uehling J."/>
            <person name="Grigoriev I.V."/>
            <person name="Vagvolgyi C."/>
            <person name="Papp T."/>
            <person name="Martin F.M."/>
            <person name="Miettinen O."/>
            <person name="Hibbett D.S."/>
            <person name="Nagy L.G."/>
        </authorList>
    </citation>
    <scope>NUCLEOTIDE SEQUENCE [LARGE SCALE GENOMIC DNA]</scope>
    <source>
        <strain evidence="3 4">OMC1185</strain>
    </source>
</reference>
<name>A0A5C3MNI9_9AGAM</name>
<dbReference type="InterPro" id="IPR006931">
    <property type="entry name" value="Calcipressin"/>
</dbReference>
<dbReference type="PANTHER" id="PTHR10300">
    <property type="entry name" value="CALCIPRESSIN"/>
    <property type="match status" value="1"/>
</dbReference>
<dbReference type="GO" id="GO:0008597">
    <property type="term" value="F:calcium-dependent protein serine/threonine phosphatase regulator activity"/>
    <property type="evidence" value="ECO:0007669"/>
    <property type="project" value="TreeGrafter"/>
</dbReference>
<feature type="region of interest" description="Disordered" evidence="2">
    <location>
        <begin position="1"/>
        <end position="35"/>
    </location>
</feature>
<dbReference type="GO" id="GO:0003676">
    <property type="term" value="F:nucleic acid binding"/>
    <property type="evidence" value="ECO:0007669"/>
    <property type="project" value="InterPro"/>
</dbReference>
<dbReference type="GO" id="GO:0005634">
    <property type="term" value="C:nucleus"/>
    <property type="evidence" value="ECO:0007669"/>
    <property type="project" value="TreeGrafter"/>
</dbReference>
<dbReference type="GO" id="GO:0019722">
    <property type="term" value="P:calcium-mediated signaling"/>
    <property type="evidence" value="ECO:0007669"/>
    <property type="project" value="InterPro"/>
</dbReference>
<dbReference type="Proteomes" id="UP000305948">
    <property type="component" value="Unassembled WGS sequence"/>
</dbReference>
<dbReference type="EMBL" id="ML213539">
    <property type="protein sequence ID" value="TFK45618.1"/>
    <property type="molecule type" value="Genomic_DNA"/>
</dbReference>
<comment type="similarity">
    <text evidence="1">Belongs to the RCAN family.</text>
</comment>
<dbReference type="AlphaFoldDB" id="A0A5C3MNI9"/>
<feature type="region of interest" description="Disordered" evidence="2">
    <location>
        <begin position="226"/>
        <end position="259"/>
    </location>
</feature>
<evidence type="ECO:0000313" key="3">
    <source>
        <dbReference type="EMBL" id="TFK45618.1"/>
    </source>
</evidence>
<dbReference type="OrthoDB" id="17212at2759"/>
<evidence type="ECO:0000256" key="1">
    <source>
        <dbReference type="ARBA" id="ARBA00008209"/>
    </source>
</evidence>
<dbReference type="InterPro" id="IPR012677">
    <property type="entry name" value="Nucleotide-bd_a/b_plait_sf"/>
</dbReference>
<organism evidence="3 4">
    <name type="scientific">Heliocybe sulcata</name>
    <dbReference type="NCBI Taxonomy" id="5364"/>
    <lineage>
        <taxon>Eukaryota</taxon>
        <taxon>Fungi</taxon>
        <taxon>Dikarya</taxon>
        <taxon>Basidiomycota</taxon>
        <taxon>Agaricomycotina</taxon>
        <taxon>Agaricomycetes</taxon>
        <taxon>Gloeophyllales</taxon>
        <taxon>Gloeophyllaceae</taxon>
        <taxon>Heliocybe</taxon>
    </lineage>
</organism>
<keyword evidence="4" id="KW-1185">Reference proteome</keyword>
<dbReference type="Pfam" id="PF04847">
    <property type="entry name" value="Calcipressin"/>
    <property type="match status" value="1"/>
</dbReference>
<protein>
    <submittedName>
        <fullName evidence="3">Calcipressin-domain-containing protein</fullName>
    </submittedName>
</protein>
<dbReference type="Gene3D" id="3.30.70.330">
    <property type="match status" value="1"/>
</dbReference>
<dbReference type="SUPFAM" id="SSF54928">
    <property type="entry name" value="RNA-binding domain, RBD"/>
    <property type="match status" value="1"/>
</dbReference>
<dbReference type="STRING" id="5364.A0A5C3MNI9"/>
<sequence length="259" mass="28413">MTSGMSIRIPSPPSPPSLESSSSRSPSPSPNSRRTNTLIVTQLPPAFFHPMVLNTLREHFASYGEIHSWAPIRAFARAILVYYREDDAEQAKLECDGLVIEATKDSPETVLRVFRGDPIPLSPLSPSASQDDTTYLKPPPLEKNFLISPPGSPPVGWEPLKEEPPNSAPLADDLVAALKKLQVREKRSSIEVLIEPEESGVGVYVEDCSGDEEEEEIDAEEDWAYGETAPSRVKWKPVPTSRPQMGQTARPPMAGVVMS</sequence>
<dbReference type="CDD" id="cd12434">
    <property type="entry name" value="RRM_RCAN_like"/>
    <property type="match status" value="1"/>
</dbReference>
<dbReference type="GO" id="GO:0005737">
    <property type="term" value="C:cytoplasm"/>
    <property type="evidence" value="ECO:0007669"/>
    <property type="project" value="TreeGrafter"/>
</dbReference>
<gene>
    <name evidence="3" type="ORF">OE88DRAFT_1668996</name>
</gene>
<dbReference type="InterPro" id="IPR035979">
    <property type="entry name" value="RBD_domain_sf"/>
</dbReference>
<feature type="compositionally biased region" description="Low complexity" evidence="2">
    <location>
        <begin position="17"/>
        <end position="34"/>
    </location>
</feature>